<dbReference type="STRING" id="289003.SAMN05216190_12126"/>
<reference evidence="5" key="1">
    <citation type="submission" date="2016-10" db="EMBL/GenBank/DDBJ databases">
        <authorList>
            <person name="Varghese N."/>
            <person name="Submissions S."/>
        </authorList>
    </citation>
    <scope>NUCLEOTIDE SEQUENCE [LARGE SCALE GENOMIC DNA]</scope>
    <source>
        <strain evidence="5">DSM 17834</strain>
    </source>
</reference>
<feature type="compositionally biased region" description="Gly residues" evidence="1">
    <location>
        <begin position="330"/>
        <end position="339"/>
    </location>
</feature>
<evidence type="ECO:0000256" key="2">
    <source>
        <dbReference type="SAM" id="SignalP"/>
    </source>
</evidence>
<gene>
    <name evidence="4" type="ORF">SAMN05216190_12126</name>
</gene>
<evidence type="ECO:0000256" key="1">
    <source>
        <dbReference type="SAM" id="MobiDB-lite"/>
    </source>
</evidence>
<evidence type="ECO:0000313" key="5">
    <source>
        <dbReference type="Proteomes" id="UP000198784"/>
    </source>
</evidence>
<evidence type="ECO:0000313" key="4">
    <source>
        <dbReference type="EMBL" id="SFP84790.1"/>
    </source>
</evidence>
<dbReference type="InterPro" id="IPR053728">
    <property type="entry name" value="Alginate_Permeability_Chnl"/>
</dbReference>
<feature type="domain" description="Alginate export" evidence="3">
    <location>
        <begin position="37"/>
        <end position="499"/>
    </location>
</feature>
<dbReference type="RefSeq" id="WP_425287791.1">
    <property type="nucleotide sequence ID" value="NZ_FOWX01000021.1"/>
</dbReference>
<sequence>MNKDYAMKLNRITAGLGLSVSLLSASSAWAVQMSDDNFGLDIKITAQSEDDRDLGTRDGGDVNGIGADLRPWLYGQRGAWSAFAMGQAVVASDIIETDTLESSDPELAGDSQADGREREKNYLALREFWVDYAGLTDYPGEHLRLGRQRLHNDDGQWRDTHIEALNWTFDTTLLRASLGAAQRFSDYRTDLDELAPEDEDRLHLFGDVATQWRPGHWLGLSAHHSRDDGKLANPGEPIDALDKRATGELTWLGVQAHSDAYNFRNQQPVNYWASLTSLTGEREALTRAIDNGQEIATGKNSDNVSAWGTDLGLRFRLDPNWQVGGAYARGSGGDDGNGTGSYRQTGLHSNRSAFTGTRSRVHRYGEAFRGELSNLQSATLFGSWQLAEDYDASLVYHKFWRVDDRQQIGRSGINARIDDPLHDGIGTAPQVDLIDGEKDLGQELDLVATKYFKQGLLPASMSQAIDEPSALVRFRGGVFKPGDAYGNDSDSLMHRAFVDVIWKY</sequence>
<feature type="region of interest" description="Disordered" evidence="1">
    <location>
        <begin position="328"/>
        <end position="349"/>
    </location>
</feature>
<protein>
    <submittedName>
        <fullName evidence="4">Alginate export porin</fullName>
    </submittedName>
</protein>
<name>A0A1I5TP24_9PSED</name>
<keyword evidence="2" id="KW-0732">Signal</keyword>
<organism evidence="4 5">
    <name type="scientific">Pseudomonas borbori</name>
    <dbReference type="NCBI Taxonomy" id="289003"/>
    <lineage>
        <taxon>Bacteria</taxon>
        <taxon>Pseudomonadati</taxon>
        <taxon>Pseudomonadota</taxon>
        <taxon>Gammaproteobacteria</taxon>
        <taxon>Pseudomonadales</taxon>
        <taxon>Pseudomonadaceae</taxon>
        <taxon>Pseudomonas</taxon>
    </lineage>
</organism>
<dbReference type="Pfam" id="PF13372">
    <property type="entry name" value="Alginate_exp"/>
    <property type="match status" value="1"/>
</dbReference>
<dbReference type="Gene3D" id="2.40.160.100">
    <property type="match status" value="1"/>
</dbReference>
<accession>A0A1I5TP24</accession>
<evidence type="ECO:0000259" key="3">
    <source>
        <dbReference type="Pfam" id="PF13372"/>
    </source>
</evidence>
<keyword evidence="5" id="KW-1185">Reference proteome</keyword>
<feature type="signal peptide" evidence="2">
    <location>
        <begin position="1"/>
        <end position="30"/>
    </location>
</feature>
<proteinExistence type="predicted"/>
<dbReference type="InterPro" id="IPR025388">
    <property type="entry name" value="Alginate_export_dom"/>
</dbReference>
<dbReference type="AlphaFoldDB" id="A0A1I5TP24"/>
<dbReference type="EMBL" id="FOWX01000021">
    <property type="protein sequence ID" value="SFP84790.1"/>
    <property type="molecule type" value="Genomic_DNA"/>
</dbReference>
<dbReference type="Proteomes" id="UP000198784">
    <property type="component" value="Unassembled WGS sequence"/>
</dbReference>
<feature type="chain" id="PRO_5011676662" evidence="2">
    <location>
        <begin position="31"/>
        <end position="504"/>
    </location>
</feature>